<evidence type="ECO:0000313" key="2">
    <source>
        <dbReference type="Proteomes" id="UP001196413"/>
    </source>
</evidence>
<proteinExistence type="predicted"/>
<comment type="caution">
    <text evidence="1">The sequence shown here is derived from an EMBL/GenBank/DDBJ whole genome shotgun (WGS) entry which is preliminary data.</text>
</comment>
<sequence length="96" mass="10851">METLMIFEQVVLGNINVLRCSPAIDAMAIVYREKDVFPFFKYVNHLAGSDPLPTSTTEVREAKGRELQRTNWFSMKAGSGQNEQVVKDSSHQMNSN</sequence>
<protein>
    <submittedName>
        <fullName evidence="1">Uncharacterized protein</fullName>
    </submittedName>
</protein>
<evidence type="ECO:0000313" key="1">
    <source>
        <dbReference type="EMBL" id="KAJ1357412.1"/>
    </source>
</evidence>
<accession>A0AAD5MYN3</accession>
<organism evidence="1 2">
    <name type="scientific">Parelaphostrongylus tenuis</name>
    <name type="common">Meningeal worm</name>
    <dbReference type="NCBI Taxonomy" id="148309"/>
    <lineage>
        <taxon>Eukaryota</taxon>
        <taxon>Metazoa</taxon>
        <taxon>Ecdysozoa</taxon>
        <taxon>Nematoda</taxon>
        <taxon>Chromadorea</taxon>
        <taxon>Rhabditida</taxon>
        <taxon>Rhabditina</taxon>
        <taxon>Rhabditomorpha</taxon>
        <taxon>Strongyloidea</taxon>
        <taxon>Metastrongylidae</taxon>
        <taxon>Parelaphostrongylus</taxon>
    </lineage>
</organism>
<dbReference type="EMBL" id="JAHQIW010003127">
    <property type="protein sequence ID" value="KAJ1357412.1"/>
    <property type="molecule type" value="Genomic_DNA"/>
</dbReference>
<dbReference type="AlphaFoldDB" id="A0AAD5MYN3"/>
<gene>
    <name evidence="1" type="ORF">KIN20_015554</name>
</gene>
<dbReference type="Proteomes" id="UP001196413">
    <property type="component" value="Unassembled WGS sequence"/>
</dbReference>
<reference evidence="1" key="1">
    <citation type="submission" date="2021-06" db="EMBL/GenBank/DDBJ databases">
        <title>Parelaphostrongylus tenuis whole genome reference sequence.</title>
        <authorList>
            <person name="Garwood T.J."/>
            <person name="Larsen P.A."/>
            <person name="Fountain-Jones N.M."/>
            <person name="Garbe J.R."/>
            <person name="Macchietto M.G."/>
            <person name="Kania S.A."/>
            <person name="Gerhold R.W."/>
            <person name="Richards J.E."/>
            <person name="Wolf T.M."/>
        </authorList>
    </citation>
    <scope>NUCLEOTIDE SEQUENCE</scope>
    <source>
        <strain evidence="1">MNPRO001-30</strain>
        <tissue evidence="1">Meninges</tissue>
    </source>
</reference>
<name>A0AAD5MYN3_PARTN</name>
<keyword evidence="2" id="KW-1185">Reference proteome</keyword>
<dbReference type="Gene3D" id="2.60.120.620">
    <property type="entry name" value="q2cbj1_9rhob like domain"/>
    <property type="match status" value="1"/>
</dbReference>